<accession>A0A9P0XJ15</accession>
<organism evidence="2 3">
    <name type="scientific">Pieris brassicae</name>
    <name type="common">White butterfly</name>
    <name type="synonym">Large white butterfly</name>
    <dbReference type="NCBI Taxonomy" id="7116"/>
    <lineage>
        <taxon>Eukaryota</taxon>
        <taxon>Metazoa</taxon>
        <taxon>Ecdysozoa</taxon>
        <taxon>Arthropoda</taxon>
        <taxon>Hexapoda</taxon>
        <taxon>Insecta</taxon>
        <taxon>Pterygota</taxon>
        <taxon>Neoptera</taxon>
        <taxon>Endopterygota</taxon>
        <taxon>Lepidoptera</taxon>
        <taxon>Glossata</taxon>
        <taxon>Ditrysia</taxon>
        <taxon>Papilionoidea</taxon>
        <taxon>Pieridae</taxon>
        <taxon>Pierinae</taxon>
        <taxon>Pieris</taxon>
    </lineage>
</organism>
<reference evidence="2" key="1">
    <citation type="submission" date="2022-05" db="EMBL/GenBank/DDBJ databases">
        <authorList>
            <person name="Okamura Y."/>
        </authorList>
    </citation>
    <scope>NUCLEOTIDE SEQUENCE</scope>
</reference>
<dbReference type="Proteomes" id="UP001152562">
    <property type="component" value="Unassembled WGS sequence"/>
</dbReference>
<dbReference type="AlphaFoldDB" id="A0A9P0XJ15"/>
<keyword evidence="3" id="KW-1185">Reference proteome</keyword>
<comment type="caution">
    <text evidence="2">The sequence shown here is derived from an EMBL/GenBank/DDBJ whole genome shotgun (WGS) entry which is preliminary data.</text>
</comment>
<protein>
    <submittedName>
        <fullName evidence="2">Uncharacterized protein</fullName>
    </submittedName>
</protein>
<evidence type="ECO:0000256" key="1">
    <source>
        <dbReference type="SAM" id="SignalP"/>
    </source>
</evidence>
<gene>
    <name evidence="2" type="ORF">PIBRA_LOCUS12581</name>
</gene>
<keyword evidence="1" id="KW-0732">Signal</keyword>
<evidence type="ECO:0000313" key="3">
    <source>
        <dbReference type="Proteomes" id="UP001152562"/>
    </source>
</evidence>
<feature type="signal peptide" evidence="1">
    <location>
        <begin position="1"/>
        <end position="17"/>
    </location>
</feature>
<feature type="chain" id="PRO_5040293633" evidence="1">
    <location>
        <begin position="18"/>
        <end position="269"/>
    </location>
</feature>
<dbReference type="EMBL" id="CALOZG010000084">
    <property type="protein sequence ID" value="CAH4036832.1"/>
    <property type="molecule type" value="Genomic_DNA"/>
</dbReference>
<evidence type="ECO:0000313" key="2">
    <source>
        <dbReference type="EMBL" id="CAH4036832.1"/>
    </source>
</evidence>
<sequence length="269" mass="30717">MFFIWLILALAIYDTTAEIPKDLEVLIDLSDQVRSTLRNSGPMMLVPNNLRKRSKGRMNGDGLFRSRPPIPLIHKELLEDLALLLNHTNCFIIDILTAKKNKEINLNVIDPSKVPLAESHRNRPNDVLTVLLKIQRNSCSKYKELKPPQEDLNIAKALKDISNIPEIDSLFIKRDVLDIVTLPILIEVKKTLKHPLNITNVDNKVSLKDFNLQDSRKNFDLIDFIKSRNVRTKAHSKKLTKIPDKLLENKLGGFNNFAPILLSGDVFDF</sequence>
<name>A0A9P0XJ15_PIEBR</name>
<proteinExistence type="predicted"/>